<dbReference type="OrthoDB" id="266518at2759"/>
<evidence type="ECO:0000256" key="3">
    <source>
        <dbReference type="ARBA" id="ARBA00022692"/>
    </source>
</evidence>
<feature type="transmembrane region" description="Helical" evidence="6">
    <location>
        <begin position="57"/>
        <end position="80"/>
    </location>
</feature>
<dbReference type="PANTHER" id="PTHR21389">
    <property type="entry name" value="P53 INDUCED PROTEIN"/>
    <property type="match status" value="1"/>
</dbReference>
<keyword evidence="8" id="KW-1185">Reference proteome</keyword>
<dbReference type="PANTHER" id="PTHR21389:SF0">
    <property type="entry name" value="ETOPOSIDE-INDUCED PROTEIN 2.4 HOMOLOG"/>
    <property type="match status" value="1"/>
</dbReference>
<evidence type="ECO:0000313" key="8">
    <source>
        <dbReference type="Proteomes" id="UP000494206"/>
    </source>
</evidence>
<dbReference type="EMBL" id="CADEPM010000003">
    <property type="protein sequence ID" value="CAB3403138.1"/>
    <property type="molecule type" value="Genomic_DNA"/>
</dbReference>
<protein>
    <submittedName>
        <fullName evidence="7">Uncharacterized protein</fullName>
    </submittedName>
</protein>
<evidence type="ECO:0000256" key="6">
    <source>
        <dbReference type="SAM" id="Phobius"/>
    </source>
</evidence>
<evidence type="ECO:0000256" key="1">
    <source>
        <dbReference type="ARBA" id="ARBA00004141"/>
    </source>
</evidence>
<evidence type="ECO:0000256" key="5">
    <source>
        <dbReference type="ARBA" id="ARBA00023136"/>
    </source>
</evidence>
<dbReference type="GO" id="GO:0016236">
    <property type="term" value="P:macroautophagy"/>
    <property type="evidence" value="ECO:0007669"/>
    <property type="project" value="TreeGrafter"/>
</dbReference>
<keyword evidence="5 6" id="KW-0472">Membrane</keyword>
<evidence type="ECO:0000313" key="7">
    <source>
        <dbReference type="EMBL" id="CAB3403138.1"/>
    </source>
</evidence>
<evidence type="ECO:0000256" key="2">
    <source>
        <dbReference type="ARBA" id="ARBA00010970"/>
    </source>
</evidence>
<proteinExistence type="inferred from homology"/>
<feature type="transmembrane region" description="Helical" evidence="6">
    <location>
        <begin position="108"/>
        <end position="134"/>
    </location>
</feature>
<dbReference type="Proteomes" id="UP000494206">
    <property type="component" value="Unassembled WGS sequence"/>
</dbReference>
<dbReference type="GO" id="GO:0005783">
    <property type="term" value="C:endoplasmic reticulum"/>
    <property type="evidence" value="ECO:0007669"/>
    <property type="project" value="TreeGrafter"/>
</dbReference>
<dbReference type="AlphaFoldDB" id="A0A8S1EUE8"/>
<comment type="subcellular location">
    <subcellularLocation>
        <location evidence="1">Membrane</location>
        <topology evidence="1">Multi-pass membrane protein</topology>
    </subcellularLocation>
</comment>
<evidence type="ECO:0000256" key="4">
    <source>
        <dbReference type="ARBA" id="ARBA00022989"/>
    </source>
</evidence>
<name>A0A8S1EUE8_9PELO</name>
<dbReference type="InterPro" id="IPR059112">
    <property type="entry name" value="CysZ/EI24"/>
</dbReference>
<keyword evidence="3 6" id="KW-0812">Transmembrane</keyword>
<dbReference type="GO" id="GO:0016020">
    <property type="term" value="C:membrane"/>
    <property type="evidence" value="ECO:0007669"/>
    <property type="project" value="UniProtKB-SubCell"/>
</dbReference>
<gene>
    <name evidence="7" type="ORF">CBOVIS_LOCUS5652</name>
</gene>
<dbReference type="Pfam" id="PF07264">
    <property type="entry name" value="EI24"/>
    <property type="match status" value="1"/>
</dbReference>
<organism evidence="7 8">
    <name type="scientific">Caenorhabditis bovis</name>
    <dbReference type="NCBI Taxonomy" id="2654633"/>
    <lineage>
        <taxon>Eukaryota</taxon>
        <taxon>Metazoa</taxon>
        <taxon>Ecdysozoa</taxon>
        <taxon>Nematoda</taxon>
        <taxon>Chromadorea</taxon>
        <taxon>Rhabditida</taxon>
        <taxon>Rhabditina</taxon>
        <taxon>Rhabditomorpha</taxon>
        <taxon>Rhabditoidea</taxon>
        <taxon>Rhabditidae</taxon>
        <taxon>Peloderinae</taxon>
        <taxon>Caenorhabditis</taxon>
    </lineage>
</organism>
<accession>A0A8S1EUE8</accession>
<sequence>MALWFSDVSNACLRRLNYPPPQPLDIRVSAADSVVSVILGFVFLIQGLLMEWIPVPLLSTVASFVHVCLLNSMYCFEYFWSSRSVKFKSRINSIESRWTYFVGFGTPISLASSLSGSVVVNGCVFAMLFPFFIISSYKADWKRDYRGATIPKIRIFLPSVIITDFFSRLFKSLVLPSDNAMPKSD</sequence>
<comment type="caution">
    <text evidence="7">The sequence shown here is derived from an EMBL/GenBank/DDBJ whole genome shotgun (WGS) entry which is preliminary data.</text>
</comment>
<comment type="similarity">
    <text evidence="2">Belongs to the EI24 family.</text>
</comment>
<keyword evidence="4 6" id="KW-1133">Transmembrane helix</keyword>
<feature type="transmembrane region" description="Helical" evidence="6">
    <location>
        <begin position="26"/>
        <end position="45"/>
    </location>
</feature>
<reference evidence="7 8" key="1">
    <citation type="submission" date="2020-04" db="EMBL/GenBank/DDBJ databases">
        <authorList>
            <person name="Laetsch R D."/>
            <person name="Stevens L."/>
            <person name="Kumar S."/>
            <person name="Blaxter L. M."/>
        </authorList>
    </citation>
    <scope>NUCLEOTIDE SEQUENCE [LARGE SCALE GENOMIC DNA]</scope>
</reference>